<reference evidence="2" key="1">
    <citation type="journal article" date="2022" name="Int. J. Syst. Evol. Microbiol.">
        <title>Anaeromyxobacter oryzae sp. nov., Anaeromyxobacter diazotrophicus sp. nov. and Anaeromyxobacter paludicola sp. nov., isolated from paddy soils.</title>
        <authorList>
            <person name="Itoh H."/>
            <person name="Xu Z."/>
            <person name="Mise K."/>
            <person name="Masuda Y."/>
            <person name="Ushijima N."/>
            <person name="Hayakawa C."/>
            <person name="Shiratori Y."/>
            <person name="Senoo K."/>
        </authorList>
    </citation>
    <scope>NUCLEOTIDE SEQUENCE [LARGE SCALE GENOMIC DNA]</scope>
    <source>
        <strain evidence="2">Red232</strain>
    </source>
</reference>
<dbReference type="RefSeq" id="WP_248353275.1">
    <property type="nucleotide sequence ID" value="NZ_AP025591.1"/>
</dbReference>
<evidence type="ECO:0000313" key="1">
    <source>
        <dbReference type="EMBL" id="BDG04795.1"/>
    </source>
</evidence>
<protein>
    <submittedName>
        <fullName evidence="1">Uncharacterized protein</fullName>
    </submittedName>
</protein>
<evidence type="ECO:0000313" key="2">
    <source>
        <dbReference type="Proteomes" id="UP001162891"/>
    </source>
</evidence>
<organism evidence="1 2">
    <name type="scientific">Anaeromyxobacter oryzae</name>
    <dbReference type="NCBI Taxonomy" id="2918170"/>
    <lineage>
        <taxon>Bacteria</taxon>
        <taxon>Pseudomonadati</taxon>
        <taxon>Myxococcota</taxon>
        <taxon>Myxococcia</taxon>
        <taxon>Myxococcales</taxon>
        <taxon>Cystobacterineae</taxon>
        <taxon>Anaeromyxobacteraceae</taxon>
        <taxon>Anaeromyxobacter</taxon>
    </lineage>
</organism>
<proteinExistence type="predicted"/>
<name>A0ABM7WZ15_9BACT</name>
<sequence>MGPDGLDMDGAATLISDLAGRDLDGSTAWRQLVAWCASNRPHADWERFRTLDFDAELQRLRGWLGRVLHSAPPDPSVTGLYFGLFNPVYDDGEPVADVYVAGGIYGSGDWLSSVSEHWFPEGRYAHSELLAQVYRTAYASEGSLGNDAEYPLVLGFGVLAAKHLCQDLGQQLLARGRTELWIAAGFDSGDVLTLGRLTPSGLAISPAW</sequence>
<dbReference type="EMBL" id="AP025591">
    <property type="protein sequence ID" value="BDG04795.1"/>
    <property type="molecule type" value="Genomic_DNA"/>
</dbReference>
<gene>
    <name evidence="1" type="ORF">AMOR_37910</name>
</gene>
<accession>A0ABM7WZ15</accession>
<keyword evidence="2" id="KW-1185">Reference proteome</keyword>
<dbReference type="Proteomes" id="UP001162891">
    <property type="component" value="Chromosome"/>
</dbReference>